<comment type="caution">
    <text evidence="2">The sequence shown here is derived from an EMBL/GenBank/DDBJ whole genome shotgun (WGS) entry which is preliminary data.</text>
</comment>
<proteinExistence type="predicted"/>
<sequence>MEETTINPTNEQAQTCLRVCQWLSNGYKDIQLFRFDYQTGDVYIFA</sequence>
<protein>
    <recommendedName>
        <fullName evidence="1">DUF6888 domain-containing protein</fullName>
    </recommendedName>
</protein>
<feature type="domain" description="DUF6888" evidence="1">
    <location>
        <begin position="8"/>
        <end position="46"/>
    </location>
</feature>
<gene>
    <name evidence="2" type="ORF">ACE1B6_22075</name>
</gene>
<evidence type="ECO:0000313" key="3">
    <source>
        <dbReference type="Proteomes" id="UP001576776"/>
    </source>
</evidence>
<evidence type="ECO:0000259" key="1">
    <source>
        <dbReference type="Pfam" id="PF21828"/>
    </source>
</evidence>
<dbReference type="RefSeq" id="WP_413259482.1">
    <property type="nucleotide sequence ID" value="NZ_JBHFNS010000080.1"/>
</dbReference>
<dbReference type="EMBL" id="JBHFNS010000080">
    <property type="protein sequence ID" value="MFB2937946.1"/>
    <property type="molecule type" value="Genomic_DNA"/>
</dbReference>
<organism evidence="2 3">
    <name type="scientific">Floridaenema fluviatile BLCC-F154</name>
    <dbReference type="NCBI Taxonomy" id="3153640"/>
    <lineage>
        <taxon>Bacteria</taxon>
        <taxon>Bacillati</taxon>
        <taxon>Cyanobacteriota</taxon>
        <taxon>Cyanophyceae</taxon>
        <taxon>Oscillatoriophycideae</taxon>
        <taxon>Aerosakkonematales</taxon>
        <taxon>Aerosakkonemataceae</taxon>
        <taxon>Floridanema</taxon>
        <taxon>Floridanema fluviatile</taxon>
    </lineage>
</organism>
<reference evidence="2 3" key="1">
    <citation type="submission" date="2024-09" db="EMBL/GenBank/DDBJ databases">
        <title>Floridaenema gen nov. (Aerosakkonemataceae, Aerosakkonematales ord. nov., Cyanobacteria) from benthic tropical and subtropical fresh waters, with the description of four new species.</title>
        <authorList>
            <person name="Moretto J.A."/>
            <person name="Berthold D.E."/>
            <person name="Lefler F.W."/>
            <person name="Huang I.-S."/>
            <person name="Laughinghouse H. IV."/>
        </authorList>
    </citation>
    <scope>NUCLEOTIDE SEQUENCE [LARGE SCALE GENOMIC DNA]</scope>
    <source>
        <strain evidence="2 3">BLCC-F154</strain>
    </source>
</reference>
<accession>A0ABV4YGJ8</accession>
<dbReference type="Proteomes" id="UP001576776">
    <property type="component" value="Unassembled WGS sequence"/>
</dbReference>
<feature type="non-terminal residue" evidence="2">
    <location>
        <position position="46"/>
    </location>
</feature>
<evidence type="ECO:0000313" key="2">
    <source>
        <dbReference type="EMBL" id="MFB2937946.1"/>
    </source>
</evidence>
<name>A0ABV4YGJ8_9CYAN</name>
<keyword evidence="3" id="KW-1185">Reference proteome</keyword>
<dbReference type="Pfam" id="PF21828">
    <property type="entry name" value="DUF6888"/>
    <property type="match status" value="1"/>
</dbReference>
<dbReference type="InterPro" id="IPR054181">
    <property type="entry name" value="DUF6888"/>
</dbReference>